<keyword evidence="2" id="KW-1133">Transmembrane helix</keyword>
<accession>A0A1V6LQP3</accession>
<feature type="transmembrane region" description="Helical" evidence="2">
    <location>
        <begin position="54"/>
        <end position="75"/>
    </location>
</feature>
<dbReference type="Proteomes" id="UP000191680">
    <property type="component" value="Unassembled WGS sequence"/>
</dbReference>
<feature type="transmembrane region" description="Helical" evidence="2">
    <location>
        <begin position="82"/>
        <end position="99"/>
    </location>
</feature>
<feature type="transmembrane region" description="Helical" evidence="2">
    <location>
        <begin position="135"/>
        <end position="153"/>
    </location>
</feature>
<protein>
    <submittedName>
        <fullName evidence="3">Uncharacterized protein</fullName>
    </submittedName>
</protein>
<dbReference type="OrthoDB" id="1446731at2"/>
<keyword evidence="2" id="KW-0812">Transmembrane</keyword>
<feature type="transmembrane region" description="Helical" evidence="2">
    <location>
        <begin position="234"/>
        <end position="255"/>
    </location>
</feature>
<feature type="coiled-coil region" evidence="1">
    <location>
        <begin position="255"/>
        <end position="315"/>
    </location>
</feature>
<comment type="caution">
    <text evidence="3">The sequence shown here is derived from an EMBL/GenBank/DDBJ whole genome shotgun (WGS) entry which is preliminary data.</text>
</comment>
<keyword evidence="1" id="KW-0175">Coiled coil</keyword>
<feature type="transmembrane region" description="Helical" evidence="2">
    <location>
        <begin position="175"/>
        <end position="195"/>
    </location>
</feature>
<organism evidence="3 4">
    <name type="scientific">Croceivirga radicis</name>
    <dbReference type="NCBI Taxonomy" id="1929488"/>
    <lineage>
        <taxon>Bacteria</taxon>
        <taxon>Pseudomonadati</taxon>
        <taxon>Bacteroidota</taxon>
        <taxon>Flavobacteriia</taxon>
        <taxon>Flavobacteriales</taxon>
        <taxon>Flavobacteriaceae</taxon>
        <taxon>Croceivirga</taxon>
    </lineage>
</organism>
<feature type="transmembrane region" description="Helical" evidence="2">
    <location>
        <begin position="202"/>
        <end position="222"/>
    </location>
</feature>
<keyword evidence="2" id="KW-0472">Membrane</keyword>
<feature type="transmembrane region" description="Helical" evidence="2">
    <location>
        <begin position="105"/>
        <end position="123"/>
    </location>
</feature>
<evidence type="ECO:0000256" key="1">
    <source>
        <dbReference type="SAM" id="Coils"/>
    </source>
</evidence>
<dbReference type="EMBL" id="MTBC01000006">
    <property type="protein sequence ID" value="OQD42429.1"/>
    <property type="molecule type" value="Genomic_DNA"/>
</dbReference>
<sequence>MLKNPVIRDGLKALAIFLLPFLSYLHVYSSQIYHESRLISTLFFNYGDSLHFNVWVYSNLIEIQIIISLIIWLYNCNGKIRLGIKIILIWILISEIKLLLNLNDYNSAIVKFLGVFLTVFYFSKDGLLALNSKNYFNLILIALPILNLLTFLVPENLSQLDLVIFTISSYGYNDVGIFLNMIVFKFNLLIIYSIWFLTEKRWWRYAILSPILLIGNQIYNILFVESDTVDEIELYQSGPFLLTLLIVLLLLAKVADDQEKIKKFLQNQYKNIEQMVENRFSKKQQAIEDHRKSVNNKKALNNDELIALREKLENELRK</sequence>
<keyword evidence="4" id="KW-1185">Reference proteome</keyword>
<evidence type="ECO:0000313" key="4">
    <source>
        <dbReference type="Proteomes" id="UP000191680"/>
    </source>
</evidence>
<reference evidence="3 4" key="1">
    <citation type="submission" date="2016-12" db="EMBL/GenBank/DDBJ databases">
        <authorList>
            <person name="Song W.-J."/>
            <person name="Kurnit D.M."/>
        </authorList>
    </citation>
    <scope>NUCLEOTIDE SEQUENCE [LARGE SCALE GENOMIC DNA]</scope>
    <source>
        <strain evidence="3 4">HSG9</strain>
    </source>
</reference>
<gene>
    <name evidence="3" type="ORF">BUL40_09885</name>
</gene>
<evidence type="ECO:0000256" key="2">
    <source>
        <dbReference type="SAM" id="Phobius"/>
    </source>
</evidence>
<feature type="transmembrane region" description="Helical" evidence="2">
    <location>
        <begin position="12"/>
        <end position="34"/>
    </location>
</feature>
<dbReference type="RefSeq" id="WP_080319132.1">
    <property type="nucleotide sequence ID" value="NZ_MTBC01000006.1"/>
</dbReference>
<dbReference type="AlphaFoldDB" id="A0A1V6LQP3"/>
<name>A0A1V6LQP3_9FLAO</name>
<proteinExistence type="predicted"/>
<evidence type="ECO:0000313" key="3">
    <source>
        <dbReference type="EMBL" id="OQD42429.1"/>
    </source>
</evidence>